<dbReference type="PANTHER" id="PTHR43547">
    <property type="entry name" value="TWO-COMPONENT HISTIDINE KINASE"/>
    <property type="match status" value="1"/>
</dbReference>
<dbReference type="PRINTS" id="PR00344">
    <property type="entry name" value="BCTRLSENSOR"/>
</dbReference>
<evidence type="ECO:0000313" key="6">
    <source>
        <dbReference type="Proteomes" id="UP000295606"/>
    </source>
</evidence>
<comment type="catalytic activity">
    <reaction evidence="1">
        <text>ATP + protein L-histidine = ADP + protein N-phospho-L-histidine.</text>
        <dbReference type="EC" id="2.7.13.3"/>
    </reaction>
</comment>
<dbReference type="Gene3D" id="3.30.565.10">
    <property type="entry name" value="Histidine kinase-like ATPase, C-terminal domain"/>
    <property type="match status" value="1"/>
</dbReference>
<evidence type="ECO:0000256" key="1">
    <source>
        <dbReference type="ARBA" id="ARBA00000085"/>
    </source>
</evidence>
<evidence type="ECO:0000313" key="5">
    <source>
        <dbReference type="EMBL" id="TDG03263.1"/>
    </source>
</evidence>
<dbReference type="InterPro" id="IPR005467">
    <property type="entry name" value="His_kinase_dom"/>
</dbReference>
<dbReference type="EC" id="2.7.13.3" evidence="2"/>
<dbReference type="InterPro" id="IPR004358">
    <property type="entry name" value="Sig_transdc_His_kin-like_C"/>
</dbReference>
<dbReference type="GO" id="GO:0005524">
    <property type="term" value="F:ATP binding"/>
    <property type="evidence" value="ECO:0007669"/>
    <property type="project" value="UniProtKB-KW"/>
</dbReference>
<keyword evidence="5" id="KW-0067">ATP-binding</keyword>
<keyword evidence="5" id="KW-0547">Nucleotide-binding</keyword>
<reference evidence="5 6" key="1">
    <citation type="submission" date="2019-03" db="EMBL/GenBank/DDBJ databases">
        <title>Paraburkholderia sp. isolated from native Mimosa gymnas in Guartela State Park, Brazil.</title>
        <authorList>
            <person name="Paulitsch F."/>
            <person name="Hungria M."/>
            <person name="Delamuta J.R.M."/>
            <person name="Ribeiro R.A."/>
            <person name="Dall'Agnol R."/>
            <person name="Silva J.S.B."/>
        </authorList>
    </citation>
    <scope>NUCLEOTIDE SEQUENCE [LARGE SCALE GENOMIC DNA]</scope>
    <source>
        <strain evidence="5 6">CNPSo 3008</strain>
    </source>
</reference>
<dbReference type="InterPro" id="IPR003594">
    <property type="entry name" value="HATPase_dom"/>
</dbReference>
<dbReference type="Pfam" id="PF02518">
    <property type="entry name" value="HATPase_c"/>
    <property type="match status" value="1"/>
</dbReference>
<evidence type="ECO:0000256" key="2">
    <source>
        <dbReference type="ARBA" id="ARBA00012438"/>
    </source>
</evidence>
<comment type="caution">
    <text evidence="5">The sequence shown here is derived from an EMBL/GenBank/DDBJ whole genome shotgun (WGS) entry which is preliminary data.</text>
</comment>
<dbReference type="GO" id="GO:0000155">
    <property type="term" value="F:phosphorelay sensor kinase activity"/>
    <property type="evidence" value="ECO:0007669"/>
    <property type="project" value="TreeGrafter"/>
</dbReference>
<gene>
    <name evidence="5" type="ORF">E1N52_35635</name>
</gene>
<organism evidence="5 6">
    <name type="scientific">Paraburkholderia guartelaensis</name>
    <dbReference type="NCBI Taxonomy" id="2546446"/>
    <lineage>
        <taxon>Bacteria</taxon>
        <taxon>Pseudomonadati</taxon>
        <taxon>Pseudomonadota</taxon>
        <taxon>Betaproteobacteria</taxon>
        <taxon>Burkholderiales</taxon>
        <taxon>Burkholderiaceae</taxon>
        <taxon>Paraburkholderia</taxon>
    </lineage>
</organism>
<dbReference type="SUPFAM" id="SSF55874">
    <property type="entry name" value="ATPase domain of HSP90 chaperone/DNA topoisomerase II/histidine kinase"/>
    <property type="match status" value="1"/>
</dbReference>
<name>A0A4V2ZV40_9BURK</name>
<dbReference type="PANTHER" id="PTHR43547:SF2">
    <property type="entry name" value="HYBRID SIGNAL TRANSDUCTION HISTIDINE KINASE C"/>
    <property type="match status" value="1"/>
</dbReference>
<dbReference type="InterPro" id="IPR036890">
    <property type="entry name" value="HATPase_C_sf"/>
</dbReference>
<proteinExistence type="predicted"/>
<evidence type="ECO:0000256" key="3">
    <source>
        <dbReference type="ARBA" id="ARBA00022553"/>
    </source>
</evidence>
<dbReference type="RefSeq" id="WP_133188753.1">
    <property type="nucleotide sequence ID" value="NZ_SMOD01000044.1"/>
</dbReference>
<keyword evidence="3" id="KW-0597">Phosphoprotein</keyword>
<dbReference type="AlphaFoldDB" id="A0A4V2ZV40"/>
<protein>
    <recommendedName>
        <fullName evidence="2">histidine kinase</fullName>
        <ecNumber evidence="2">2.7.13.3</ecNumber>
    </recommendedName>
</protein>
<accession>A0A4V2ZV40</accession>
<dbReference type="EMBL" id="SMOD01000044">
    <property type="protein sequence ID" value="TDG03263.1"/>
    <property type="molecule type" value="Genomic_DNA"/>
</dbReference>
<evidence type="ECO:0000259" key="4">
    <source>
        <dbReference type="PROSITE" id="PS50109"/>
    </source>
</evidence>
<sequence>MAVTVEHLVLNGEPHVAVVVRDNGIVISQASLPHLFEPFTQFVRARTGKDGGLGIGLALARRFAQLHGGVVVLLVRILAV</sequence>
<dbReference type="Proteomes" id="UP000295606">
    <property type="component" value="Unassembled WGS sequence"/>
</dbReference>
<feature type="domain" description="Histidine kinase" evidence="4">
    <location>
        <begin position="1"/>
        <end position="71"/>
    </location>
</feature>
<dbReference type="PROSITE" id="PS50109">
    <property type="entry name" value="HIS_KIN"/>
    <property type="match status" value="1"/>
</dbReference>